<dbReference type="Proteomes" id="UP000004738">
    <property type="component" value="Unassembled WGS sequence"/>
</dbReference>
<gene>
    <name evidence="1" type="ORF">B857_00585</name>
</gene>
<dbReference type="RefSeq" id="WP_008403850.1">
    <property type="nucleotide sequence ID" value="NZ_AMCK01000002.1"/>
</dbReference>
<evidence type="ECO:0000313" key="1">
    <source>
        <dbReference type="EMBL" id="EKB46375.1"/>
    </source>
</evidence>
<reference evidence="1 2" key="1">
    <citation type="journal article" date="2012" name="J. Bacteriol.">
        <title>Draft Genome Sequence of Bacillus isronensis Strain B3W22, Isolated from the Upper Atmosphere.</title>
        <authorList>
            <person name="Shivaji S."/>
            <person name="Ara S."/>
            <person name="Singh S.K."/>
            <person name="Bandi S."/>
            <person name="Singh A."/>
            <person name="Pinnaka A.K."/>
        </authorList>
    </citation>
    <scope>NUCLEOTIDE SEQUENCE [LARGE SCALE GENOMIC DNA]</scope>
    <source>
        <strain evidence="1 2">B3W22</strain>
    </source>
</reference>
<protein>
    <submittedName>
        <fullName evidence="1">Uncharacterized protein</fullName>
    </submittedName>
</protein>
<proteinExistence type="predicted"/>
<organism evidence="1 2">
    <name type="scientific">Solibacillus isronensis B3W22</name>
    <dbReference type="NCBI Taxonomy" id="1224748"/>
    <lineage>
        <taxon>Bacteria</taxon>
        <taxon>Bacillati</taxon>
        <taxon>Bacillota</taxon>
        <taxon>Bacilli</taxon>
        <taxon>Bacillales</taxon>
        <taxon>Caryophanaceae</taxon>
        <taxon>Solibacillus</taxon>
    </lineage>
</organism>
<accession>K1KQE7</accession>
<comment type="caution">
    <text evidence="1">The sequence shown here is derived from an EMBL/GenBank/DDBJ whole genome shotgun (WGS) entry which is preliminary data.</text>
</comment>
<sequence length="94" mass="10855">MAKKTANYNFHKIDLADSPPDITAINPNWDEIDRLLKSLSDALGGIDLTTIQQQLTQHLDEMAKHNQFIDGNKTYQVILGWDKNSNCLLWIMWR</sequence>
<dbReference type="EMBL" id="AMCK01000002">
    <property type="protein sequence ID" value="EKB46375.1"/>
    <property type="molecule type" value="Genomic_DNA"/>
</dbReference>
<keyword evidence="2" id="KW-1185">Reference proteome</keyword>
<evidence type="ECO:0000313" key="2">
    <source>
        <dbReference type="Proteomes" id="UP000004738"/>
    </source>
</evidence>
<dbReference type="AlphaFoldDB" id="K1KQE7"/>
<dbReference type="PATRIC" id="fig|1224748.3.peg.591"/>
<name>K1KQE7_9BACL</name>